<dbReference type="EMBL" id="LCNV01000002">
    <property type="protein sequence ID" value="KKU64984.1"/>
    <property type="molecule type" value="Genomic_DNA"/>
</dbReference>
<dbReference type="AlphaFoldDB" id="A0A0G1S639"/>
<organism evidence="1 2">
    <name type="scientific">Candidatus Amesbacteria bacterium GW2011_GWA1_47_16</name>
    <dbReference type="NCBI Taxonomy" id="1618353"/>
    <lineage>
        <taxon>Bacteria</taxon>
        <taxon>Candidatus Amesiibacteriota</taxon>
    </lineage>
</organism>
<evidence type="ECO:0000313" key="1">
    <source>
        <dbReference type="EMBL" id="KKU64984.1"/>
    </source>
</evidence>
<name>A0A0G1S639_9BACT</name>
<proteinExistence type="predicted"/>
<dbReference type="InterPro" id="IPR021446">
    <property type="entry name" value="DUF3096"/>
</dbReference>
<dbReference type="Pfam" id="PF11295">
    <property type="entry name" value="DUF3096"/>
    <property type="match status" value="1"/>
</dbReference>
<comment type="caution">
    <text evidence="1">The sequence shown here is derived from an EMBL/GenBank/DDBJ whole genome shotgun (WGS) entry which is preliminary data.</text>
</comment>
<evidence type="ECO:0008006" key="3">
    <source>
        <dbReference type="Google" id="ProtNLM"/>
    </source>
</evidence>
<evidence type="ECO:0000313" key="2">
    <source>
        <dbReference type="Proteomes" id="UP000034364"/>
    </source>
</evidence>
<protein>
    <recommendedName>
        <fullName evidence="3">DUF3096 domain-containing protein</fullName>
    </recommendedName>
</protein>
<dbReference type="Proteomes" id="UP000034364">
    <property type="component" value="Unassembled WGS sequence"/>
</dbReference>
<gene>
    <name evidence="1" type="ORF">UX87_C0002G0006</name>
</gene>
<reference evidence="1 2" key="1">
    <citation type="journal article" date="2015" name="Nature">
        <title>rRNA introns, odd ribosomes, and small enigmatic genomes across a large radiation of phyla.</title>
        <authorList>
            <person name="Brown C.T."/>
            <person name="Hug L.A."/>
            <person name="Thomas B.C."/>
            <person name="Sharon I."/>
            <person name="Castelle C.J."/>
            <person name="Singh A."/>
            <person name="Wilkins M.J."/>
            <person name="Williams K.H."/>
            <person name="Banfield J.F."/>
        </authorList>
    </citation>
    <scope>NUCLEOTIDE SEQUENCE [LARGE SCALE GENOMIC DNA]</scope>
</reference>
<sequence>MIPPQLLNDPKAFQGLVSLLFGILVLMFPKILNYLVAVYFIINGLTIIIPFLR</sequence>
<accession>A0A0G1S639</accession>